<dbReference type="AlphaFoldDB" id="A0A8T3AKZ0"/>
<evidence type="ECO:0000313" key="3">
    <source>
        <dbReference type="Proteomes" id="UP000829196"/>
    </source>
</evidence>
<organism evidence="2 3">
    <name type="scientific">Dendrobium nobile</name>
    <name type="common">Orchid</name>
    <dbReference type="NCBI Taxonomy" id="94219"/>
    <lineage>
        <taxon>Eukaryota</taxon>
        <taxon>Viridiplantae</taxon>
        <taxon>Streptophyta</taxon>
        <taxon>Embryophyta</taxon>
        <taxon>Tracheophyta</taxon>
        <taxon>Spermatophyta</taxon>
        <taxon>Magnoliopsida</taxon>
        <taxon>Liliopsida</taxon>
        <taxon>Asparagales</taxon>
        <taxon>Orchidaceae</taxon>
        <taxon>Epidendroideae</taxon>
        <taxon>Malaxideae</taxon>
        <taxon>Dendrobiinae</taxon>
        <taxon>Dendrobium</taxon>
    </lineage>
</organism>
<sequence length="87" mass="9900">MRKRKSNKVNDTRFIVVRSITRPTSTPQRHPLSIALIPQSDSPLAPTARRRSLYKTLFSPLPGAAENRRPFTQSTVLAENRRPFTLS</sequence>
<accession>A0A8T3AKZ0</accession>
<reference evidence="2" key="1">
    <citation type="journal article" date="2022" name="Front. Genet.">
        <title>Chromosome-Scale Assembly of the Dendrobium nobile Genome Provides Insights Into the Molecular Mechanism of the Biosynthesis of the Medicinal Active Ingredient of Dendrobium.</title>
        <authorList>
            <person name="Xu Q."/>
            <person name="Niu S.-C."/>
            <person name="Li K.-L."/>
            <person name="Zheng P.-J."/>
            <person name="Zhang X.-J."/>
            <person name="Jia Y."/>
            <person name="Liu Y."/>
            <person name="Niu Y.-X."/>
            <person name="Yu L.-H."/>
            <person name="Chen D.-F."/>
            <person name="Zhang G.-Q."/>
        </authorList>
    </citation>
    <scope>NUCLEOTIDE SEQUENCE</scope>
    <source>
        <tissue evidence="2">Leaf</tissue>
    </source>
</reference>
<feature type="region of interest" description="Disordered" evidence="1">
    <location>
        <begin position="62"/>
        <end position="87"/>
    </location>
</feature>
<dbReference type="EMBL" id="JAGYWB010000016">
    <property type="protein sequence ID" value="KAI0497069.1"/>
    <property type="molecule type" value="Genomic_DNA"/>
</dbReference>
<name>A0A8T3AKZ0_DENNO</name>
<gene>
    <name evidence="2" type="ORF">KFK09_023397</name>
</gene>
<dbReference type="Proteomes" id="UP000829196">
    <property type="component" value="Unassembled WGS sequence"/>
</dbReference>
<comment type="caution">
    <text evidence="2">The sequence shown here is derived from an EMBL/GenBank/DDBJ whole genome shotgun (WGS) entry which is preliminary data.</text>
</comment>
<proteinExistence type="predicted"/>
<evidence type="ECO:0000256" key="1">
    <source>
        <dbReference type="SAM" id="MobiDB-lite"/>
    </source>
</evidence>
<protein>
    <submittedName>
        <fullName evidence="2">Uncharacterized protein</fullName>
    </submittedName>
</protein>
<keyword evidence="3" id="KW-1185">Reference proteome</keyword>
<evidence type="ECO:0000313" key="2">
    <source>
        <dbReference type="EMBL" id="KAI0497069.1"/>
    </source>
</evidence>